<feature type="transmembrane region" description="Helical" evidence="1">
    <location>
        <begin position="147"/>
        <end position="165"/>
    </location>
</feature>
<dbReference type="EMBL" id="PJBV01000017">
    <property type="protein sequence ID" value="PKH40667.1"/>
    <property type="molecule type" value="Genomic_DNA"/>
</dbReference>
<sequence>MTIAATEPQASYDEWRTRRWRLTSLTFGLLWLVTAVAVVLVGEKQSDLSSLAGSLANGSVTRVEVVGLPQDPDWRGRQQVTLKWRESVLSRYAVVTVDTRRNPSDQWDGDQVNGDLEVHLRGFGPEPDITYSEATGFQEWRGYRGPGWVALLAFAAWLGTGLLVIGGPEPWRATRWAWGWFVLMAGPLGSLGYLLLGGPLSLARPKDVRQRLTGGWAFLIALVFFGGANAG</sequence>
<keyword evidence="1" id="KW-0812">Transmembrane</keyword>
<name>A0A1I0ZGC4_9ACTN</name>
<keyword evidence="1" id="KW-1133">Transmembrane helix</keyword>
<evidence type="ECO:0000256" key="1">
    <source>
        <dbReference type="SAM" id="Phobius"/>
    </source>
</evidence>
<reference evidence="3" key="1">
    <citation type="submission" date="2016-10" db="EMBL/GenBank/DDBJ databases">
        <authorList>
            <person name="de Groot N.N."/>
        </authorList>
    </citation>
    <scope>NUCLEOTIDE SEQUENCE [LARGE SCALE GENOMIC DNA]</scope>
    <source>
        <strain evidence="3">CGMCC 1.10697</strain>
    </source>
</reference>
<dbReference type="OrthoDB" id="3784740at2"/>
<evidence type="ECO:0000313" key="3">
    <source>
        <dbReference type="EMBL" id="SFB23590.1"/>
    </source>
</evidence>
<evidence type="ECO:0000313" key="4">
    <source>
        <dbReference type="Proteomes" id="UP000199113"/>
    </source>
</evidence>
<gene>
    <name evidence="2" type="ORF">CXG46_11790</name>
    <name evidence="3" type="ORF">SAMN05192575_105246</name>
</gene>
<evidence type="ECO:0000313" key="2">
    <source>
        <dbReference type="EMBL" id="PKH40667.1"/>
    </source>
</evidence>
<dbReference type="EMBL" id="FOKC01000005">
    <property type="protein sequence ID" value="SFB23590.1"/>
    <property type="molecule type" value="Genomic_DNA"/>
</dbReference>
<keyword evidence="5" id="KW-1185">Reference proteome</keyword>
<feature type="transmembrane region" description="Helical" evidence="1">
    <location>
        <begin position="20"/>
        <end position="41"/>
    </location>
</feature>
<feature type="transmembrane region" description="Helical" evidence="1">
    <location>
        <begin position="177"/>
        <end position="200"/>
    </location>
</feature>
<organism evidence="3 4">
    <name type="scientific">Nocardioides alpinus</name>
    <dbReference type="NCBI Taxonomy" id="748909"/>
    <lineage>
        <taxon>Bacteria</taxon>
        <taxon>Bacillati</taxon>
        <taxon>Actinomycetota</taxon>
        <taxon>Actinomycetes</taxon>
        <taxon>Propionibacteriales</taxon>
        <taxon>Nocardioidaceae</taxon>
        <taxon>Nocardioides</taxon>
    </lineage>
</organism>
<keyword evidence="1" id="KW-0472">Membrane</keyword>
<dbReference type="Proteomes" id="UP000233565">
    <property type="component" value="Unassembled WGS sequence"/>
</dbReference>
<dbReference type="AlphaFoldDB" id="A0A1I0ZGC4"/>
<proteinExistence type="predicted"/>
<dbReference type="RefSeq" id="WP_091199032.1">
    <property type="nucleotide sequence ID" value="NZ_FOKC01000005.1"/>
</dbReference>
<dbReference type="STRING" id="748909.SAMN05192575_105246"/>
<feature type="transmembrane region" description="Helical" evidence="1">
    <location>
        <begin position="212"/>
        <end position="230"/>
    </location>
</feature>
<reference evidence="2 5" key="2">
    <citation type="submission" date="2017-12" db="EMBL/GenBank/DDBJ databases">
        <title>Pharmacopeia of the Arctic Ocean.</title>
        <authorList>
            <person name="Collins E."/>
            <person name="Ducluzeau A.-L."/>
        </authorList>
    </citation>
    <scope>NUCLEOTIDE SEQUENCE [LARGE SCALE GENOMIC DNA]</scope>
    <source>
        <strain evidence="2 5">DSM 23325</strain>
    </source>
</reference>
<evidence type="ECO:0000313" key="5">
    <source>
        <dbReference type="Proteomes" id="UP000233565"/>
    </source>
</evidence>
<dbReference type="Proteomes" id="UP000199113">
    <property type="component" value="Unassembled WGS sequence"/>
</dbReference>
<accession>A0A1I0ZGC4</accession>
<protein>
    <submittedName>
        <fullName evidence="3">Uncharacterized protein</fullName>
    </submittedName>
</protein>